<protein>
    <submittedName>
        <fullName evidence="1">Uncharacterized protein</fullName>
    </submittedName>
</protein>
<evidence type="ECO:0000313" key="1">
    <source>
        <dbReference type="EMBL" id="RRT76327.1"/>
    </source>
</evidence>
<organism evidence="1 2">
    <name type="scientific">Ensete ventricosum</name>
    <name type="common">Abyssinian banana</name>
    <name type="synonym">Musa ensete</name>
    <dbReference type="NCBI Taxonomy" id="4639"/>
    <lineage>
        <taxon>Eukaryota</taxon>
        <taxon>Viridiplantae</taxon>
        <taxon>Streptophyta</taxon>
        <taxon>Embryophyta</taxon>
        <taxon>Tracheophyta</taxon>
        <taxon>Spermatophyta</taxon>
        <taxon>Magnoliopsida</taxon>
        <taxon>Liliopsida</taxon>
        <taxon>Zingiberales</taxon>
        <taxon>Musaceae</taxon>
        <taxon>Ensete</taxon>
    </lineage>
</organism>
<reference evidence="1 2" key="1">
    <citation type="journal article" date="2014" name="Agronomy (Basel)">
        <title>A Draft Genome Sequence for Ensete ventricosum, the Drought-Tolerant Tree Against Hunger.</title>
        <authorList>
            <person name="Harrison J."/>
            <person name="Moore K.A."/>
            <person name="Paszkiewicz K."/>
            <person name="Jones T."/>
            <person name="Grant M."/>
            <person name="Ambacheew D."/>
            <person name="Muzemil S."/>
            <person name="Studholme D.J."/>
        </authorList>
    </citation>
    <scope>NUCLEOTIDE SEQUENCE [LARGE SCALE GENOMIC DNA]</scope>
</reference>
<dbReference type="Proteomes" id="UP000287651">
    <property type="component" value="Unassembled WGS sequence"/>
</dbReference>
<dbReference type="EMBL" id="AMZH03002222">
    <property type="protein sequence ID" value="RRT76327.1"/>
    <property type="molecule type" value="Genomic_DNA"/>
</dbReference>
<evidence type="ECO:0000313" key="2">
    <source>
        <dbReference type="Proteomes" id="UP000287651"/>
    </source>
</evidence>
<sequence length="93" mass="10700">MGCVIPGYMSWVMPGHMGWVVSDHMGWVMSSHMGGVIKDCKTNRYCSYWAVRQQTATRTAHYQYCQLGLFPPRYHPKSNSNDQFRPSPAVVMR</sequence>
<name>A0A427AJ79_ENSVE</name>
<comment type="caution">
    <text evidence="1">The sequence shown here is derived from an EMBL/GenBank/DDBJ whole genome shotgun (WGS) entry which is preliminary data.</text>
</comment>
<gene>
    <name evidence="1" type="ORF">B296_00030223</name>
</gene>
<dbReference type="AlphaFoldDB" id="A0A427AJ79"/>
<proteinExistence type="predicted"/>
<accession>A0A427AJ79</accession>